<dbReference type="InterPro" id="IPR050723">
    <property type="entry name" value="CFA/CMAS"/>
</dbReference>
<dbReference type="GO" id="GO:0032259">
    <property type="term" value="P:methylation"/>
    <property type="evidence" value="ECO:0007669"/>
    <property type="project" value="UniProtKB-KW"/>
</dbReference>
<accession>A0A1G2UQS6</accession>
<keyword evidence="3" id="KW-0808">Transferase</keyword>
<dbReference type="EMBL" id="MHWT01000028">
    <property type="protein sequence ID" value="OHB11741.1"/>
    <property type="molecule type" value="Genomic_DNA"/>
</dbReference>
<dbReference type="AlphaFoldDB" id="A0A1G2UQS6"/>
<dbReference type="GO" id="GO:0008168">
    <property type="term" value="F:methyltransferase activity"/>
    <property type="evidence" value="ECO:0007669"/>
    <property type="project" value="UniProtKB-KW"/>
</dbReference>
<reference evidence="6 7" key="1">
    <citation type="journal article" date="2016" name="Nat. Commun.">
        <title>Thousands of microbial genomes shed light on interconnected biogeochemical processes in an aquifer system.</title>
        <authorList>
            <person name="Anantharaman K."/>
            <person name="Brown C.T."/>
            <person name="Hug L.A."/>
            <person name="Sharon I."/>
            <person name="Castelle C.J."/>
            <person name="Probst A.J."/>
            <person name="Thomas B.C."/>
            <person name="Singh A."/>
            <person name="Wilkins M.J."/>
            <person name="Karaoz U."/>
            <person name="Brodie E.L."/>
            <person name="Williams K.H."/>
            <person name="Hubbard S.S."/>
            <person name="Banfield J.F."/>
        </authorList>
    </citation>
    <scope>NUCLEOTIDE SEQUENCE [LARGE SCALE GENOMIC DNA]</scope>
</reference>
<dbReference type="PIRSF" id="PIRSF003085">
    <property type="entry name" value="CMAS"/>
    <property type="match status" value="1"/>
</dbReference>
<proteinExistence type="inferred from homology"/>
<dbReference type="Pfam" id="PF02353">
    <property type="entry name" value="CMAS"/>
    <property type="match status" value="1"/>
</dbReference>
<keyword evidence="2" id="KW-0489">Methyltransferase</keyword>
<comment type="similarity">
    <text evidence="1">Belongs to the CFA/CMAS family.</text>
</comment>
<dbReference type="PANTHER" id="PTHR43667">
    <property type="entry name" value="CYCLOPROPANE-FATTY-ACYL-PHOSPHOLIPID SYNTHASE"/>
    <property type="match status" value="1"/>
</dbReference>
<dbReference type="NCBIfam" id="NF008686">
    <property type="entry name" value="PRK11705.1"/>
    <property type="match status" value="1"/>
</dbReference>
<evidence type="ECO:0000313" key="7">
    <source>
        <dbReference type="Proteomes" id="UP000176558"/>
    </source>
</evidence>
<organism evidence="6 7">
    <name type="scientific">Candidatus Zambryskibacteria bacterium RIFCSPLOWO2_12_FULL_39_23</name>
    <dbReference type="NCBI Taxonomy" id="1802776"/>
    <lineage>
        <taxon>Bacteria</taxon>
        <taxon>Candidatus Zambryskiibacteriota</taxon>
    </lineage>
</organism>
<evidence type="ECO:0000313" key="6">
    <source>
        <dbReference type="EMBL" id="OHB11741.1"/>
    </source>
</evidence>
<keyword evidence="5" id="KW-0443">Lipid metabolism</keyword>
<comment type="caution">
    <text evidence="6">The sequence shown here is derived from an EMBL/GenBank/DDBJ whole genome shotgun (WGS) entry which is preliminary data.</text>
</comment>
<evidence type="ECO:0000256" key="3">
    <source>
        <dbReference type="ARBA" id="ARBA00022679"/>
    </source>
</evidence>
<dbReference type="PANTHER" id="PTHR43667:SF1">
    <property type="entry name" value="CYCLOPROPANE-FATTY-ACYL-PHOSPHOLIPID SYNTHASE"/>
    <property type="match status" value="1"/>
</dbReference>
<evidence type="ECO:0000256" key="5">
    <source>
        <dbReference type="ARBA" id="ARBA00023098"/>
    </source>
</evidence>
<dbReference type="InterPro" id="IPR029063">
    <property type="entry name" value="SAM-dependent_MTases_sf"/>
</dbReference>
<dbReference type="Gene3D" id="3.40.50.150">
    <property type="entry name" value="Vaccinia Virus protein VP39"/>
    <property type="match status" value="1"/>
</dbReference>
<dbReference type="GO" id="GO:0008610">
    <property type="term" value="P:lipid biosynthetic process"/>
    <property type="evidence" value="ECO:0007669"/>
    <property type="project" value="InterPro"/>
</dbReference>
<protein>
    <submittedName>
        <fullName evidence="6">Cyclopropane-fatty-acyl-phospholipid synthase</fullName>
    </submittedName>
</protein>
<evidence type="ECO:0000256" key="4">
    <source>
        <dbReference type="ARBA" id="ARBA00022691"/>
    </source>
</evidence>
<sequence length="370" mass="43687">MKPKELIETILQTVDVKINGNRPWDIKVLDDRFYNRVIKQGTMGLGESYMDGWWECSALDEMIFRVLKFIDISFLYRNFWATWGVLKSKILNLQTKTRGEKVARRHYNLGNDLYSSFLDPYLQYSCGYFKNTEDLNKAQEQKLDLICKKLQLKSTDKVLDIGCGWGGFAKYASEHYGCHVTGITISKEQAEYAKTFTENLNVDIHLMDYRDIKEKYDKVVSVGMFEHVGFKNYRNFFKIVSNNMNENGIFLLHTIGRNKSITITDPWFEKYIFPNSMTPSQKQIAESYEKIFVMEDWHNFGQYYDKTLLSWWKNLDASWHKLKDKYGERFYKMFRFYLLSSAGSFRARNIQLWQIVLSPHGLVGGYKSIR</sequence>
<gene>
    <name evidence="6" type="ORF">A3G99_03200</name>
</gene>
<evidence type="ECO:0000256" key="1">
    <source>
        <dbReference type="ARBA" id="ARBA00010815"/>
    </source>
</evidence>
<name>A0A1G2UQS6_9BACT</name>
<keyword evidence="4" id="KW-0949">S-adenosyl-L-methionine</keyword>
<dbReference type="SUPFAM" id="SSF53335">
    <property type="entry name" value="S-adenosyl-L-methionine-dependent methyltransferases"/>
    <property type="match status" value="1"/>
</dbReference>
<dbReference type="Proteomes" id="UP000176558">
    <property type="component" value="Unassembled WGS sequence"/>
</dbReference>
<dbReference type="InterPro" id="IPR003333">
    <property type="entry name" value="CMAS"/>
</dbReference>
<dbReference type="CDD" id="cd02440">
    <property type="entry name" value="AdoMet_MTases"/>
    <property type="match status" value="1"/>
</dbReference>
<evidence type="ECO:0000256" key="2">
    <source>
        <dbReference type="ARBA" id="ARBA00022603"/>
    </source>
</evidence>